<organism evidence="1 2">
    <name type="scientific">Romeriopsis navalis LEGE 11480</name>
    <dbReference type="NCBI Taxonomy" id="2777977"/>
    <lineage>
        <taxon>Bacteria</taxon>
        <taxon>Bacillati</taxon>
        <taxon>Cyanobacteriota</taxon>
        <taxon>Cyanophyceae</taxon>
        <taxon>Leptolyngbyales</taxon>
        <taxon>Leptolyngbyaceae</taxon>
        <taxon>Romeriopsis</taxon>
        <taxon>Romeriopsis navalis</taxon>
    </lineage>
</organism>
<dbReference type="Proteomes" id="UP000625316">
    <property type="component" value="Unassembled WGS sequence"/>
</dbReference>
<gene>
    <name evidence="1" type="ORF">IQ266_26920</name>
</gene>
<sequence>MNTLTSIVLPAFIGLIAGVGHGFVSHHANLPLSLSDQIMQPLQSSDAYRE</sequence>
<proteinExistence type="predicted"/>
<name>A0A928VTE9_9CYAN</name>
<dbReference type="EMBL" id="JADEXQ010000184">
    <property type="protein sequence ID" value="MBE9033372.1"/>
    <property type="molecule type" value="Genomic_DNA"/>
</dbReference>
<dbReference type="RefSeq" id="WP_264328178.1">
    <property type="nucleotide sequence ID" value="NZ_JADEXQ010000184.1"/>
</dbReference>
<protein>
    <submittedName>
        <fullName evidence="1">Uncharacterized protein</fullName>
    </submittedName>
</protein>
<reference evidence="1" key="1">
    <citation type="submission" date="2020-10" db="EMBL/GenBank/DDBJ databases">
        <authorList>
            <person name="Castelo-Branco R."/>
            <person name="Eusebio N."/>
            <person name="Adriana R."/>
            <person name="Vieira A."/>
            <person name="Brugerolle De Fraissinette N."/>
            <person name="Rezende De Castro R."/>
            <person name="Schneider M.P."/>
            <person name="Vasconcelos V."/>
            <person name="Leao P.N."/>
        </authorList>
    </citation>
    <scope>NUCLEOTIDE SEQUENCE</scope>
    <source>
        <strain evidence="1">LEGE 11480</strain>
    </source>
</reference>
<dbReference type="AlphaFoldDB" id="A0A928VTE9"/>
<keyword evidence="2" id="KW-1185">Reference proteome</keyword>
<evidence type="ECO:0000313" key="2">
    <source>
        <dbReference type="Proteomes" id="UP000625316"/>
    </source>
</evidence>
<evidence type="ECO:0000313" key="1">
    <source>
        <dbReference type="EMBL" id="MBE9033372.1"/>
    </source>
</evidence>
<accession>A0A928VTE9</accession>
<comment type="caution">
    <text evidence="1">The sequence shown here is derived from an EMBL/GenBank/DDBJ whole genome shotgun (WGS) entry which is preliminary data.</text>
</comment>